<sequence length="113" mass="13399">NHRISIWEVQDYTVMTNHIVDIHGLLLSKMFLDGLDEDKRQLILAAAVDTLEWCTKFAADMEEKLIKEMEEHGMEFLYPDLKAFQEVALSTIDYFQKIWEPWVYEETMKVLSK</sequence>
<dbReference type="InterPro" id="IPR018389">
    <property type="entry name" value="DctP_fam"/>
</dbReference>
<dbReference type="InterPro" id="IPR038404">
    <property type="entry name" value="TRAP_DctP_sf"/>
</dbReference>
<protein>
    <submittedName>
        <fullName evidence="2">Uncharacterized protein</fullName>
    </submittedName>
</protein>
<comment type="caution">
    <text evidence="2">The sequence shown here is derived from an EMBL/GenBank/DDBJ whole genome shotgun (WGS) entry which is preliminary data.</text>
</comment>
<dbReference type="AlphaFoldDB" id="X1A659"/>
<evidence type="ECO:0000256" key="1">
    <source>
        <dbReference type="ARBA" id="ARBA00022729"/>
    </source>
</evidence>
<dbReference type="EMBL" id="BART01001266">
    <property type="protein sequence ID" value="GAG65652.1"/>
    <property type="molecule type" value="Genomic_DNA"/>
</dbReference>
<proteinExistence type="predicted"/>
<feature type="non-terminal residue" evidence="2">
    <location>
        <position position="1"/>
    </location>
</feature>
<evidence type="ECO:0000313" key="2">
    <source>
        <dbReference type="EMBL" id="GAG65652.1"/>
    </source>
</evidence>
<dbReference type="Gene3D" id="3.40.190.170">
    <property type="entry name" value="Bacterial extracellular solute-binding protein, family 7"/>
    <property type="match status" value="1"/>
</dbReference>
<gene>
    <name evidence="2" type="ORF">S01H4_04651</name>
</gene>
<accession>X1A659</accession>
<name>X1A659_9ZZZZ</name>
<keyword evidence="1" id="KW-0732">Signal</keyword>
<dbReference type="Pfam" id="PF03480">
    <property type="entry name" value="DctP"/>
    <property type="match status" value="1"/>
</dbReference>
<organism evidence="2">
    <name type="scientific">marine sediment metagenome</name>
    <dbReference type="NCBI Taxonomy" id="412755"/>
    <lineage>
        <taxon>unclassified sequences</taxon>
        <taxon>metagenomes</taxon>
        <taxon>ecological metagenomes</taxon>
    </lineage>
</organism>
<reference evidence="2" key="1">
    <citation type="journal article" date="2014" name="Front. Microbiol.">
        <title>High frequency of phylogenetically diverse reductive dehalogenase-homologous genes in deep subseafloor sedimentary metagenomes.</title>
        <authorList>
            <person name="Kawai M."/>
            <person name="Futagami T."/>
            <person name="Toyoda A."/>
            <person name="Takaki Y."/>
            <person name="Nishi S."/>
            <person name="Hori S."/>
            <person name="Arai W."/>
            <person name="Tsubouchi T."/>
            <person name="Morono Y."/>
            <person name="Uchiyama I."/>
            <person name="Ito T."/>
            <person name="Fujiyama A."/>
            <person name="Inagaki F."/>
            <person name="Takami H."/>
        </authorList>
    </citation>
    <scope>NUCLEOTIDE SEQUENCE</scope>
    <source>
        <strain evidence="2">Expedition CK06-06</strain>
    </source>
</reference>
<dbReference type="GO" id="GO:0055085">
    <property type="term" value="P:transmembrane transport"/>
    <property type="evidence" value="ECO:0007669"/>
    <property type="project" value="InterPro"/>
</dbReference>